<dbReference type="EMBL" id="NMUL01000043">
    <property type="protein sequence ID" value="OXM61846.1"/>
    <property type="molecule type" value="Genomic_DNA"/>
</dbReference>
<feature type="region of interest" description="Disordered" evidence="1">
    <location>
        <begin position="39"/>
        <end position="65"/>
    </location>
</feature>
<evidence type="ECO:0000256" key="2">
    <source>
        <dbReference type="SAM" id="Phobius"/>
    </source>
</evidence>
<sequence length="197" mass="21606">MTTPAPSSRQRWLVPVVVVVLSVTVGGGLIARELYRRPDQPAGDTSAAVPTPSTAGSAEQGAANEVRMTDDARAHPQAEAVRQVLQKYFTAINTQNYQQWTKVVSAQRVLDQPPNVWLKGVRSTEDSDALVYRIERGSGASLRVLVGFTSKQDPEDAPLFFPERCIKWRLVLPMVVDGSALKIDTVDKGPQPEHEKC</sequence>
<name>A0A229SSF5_9PSEU</name>
<dbReference type="OrthoDB" id="5181866at2"/>
<keyword evidence="2" id="KW-0812">Transmembrane</keyword>
<gene>
    <name evidence="3" type="ORF">CF165_36455</name>
</gene>
<evidence type="ECO:0000313" key="3">
    <source>
        <dbReference type="EMBL" id="OXM61846.1"/>
    </source>
</evidence>
<reference evidence="4" key="1">
    <citation type="submission" date="2017-07" db="EMBL/GenBank/DDBJ databases">
        <title>Comparative genome mining reveals phylogenetic distribution patterns of secondary metabolites in Amycolatopsis.</title>
        <authorList>
            <person name="Adamek M."/>
            <person name="Alanjary M."/>
            <person name="Sales-Ortells H."/>
            <person name="Goodfellow M."/>
            <person name="Bull A.T."/>
            <person name="Kalinowski J."/>
            <person name="Ziemert N."/>
        </authorList>
    </citation>
    <scope>NUCLEOTIDE SEQUENCE [LARGE SCALE GENOMIC DNA]</scope>
    <source>
        <strain evidence="4">H5</strain>
    </source>
</reference>
<keyword evidence="4" id="KW-1185">Reference proteome</keyword>
<keyword evidence="2" id="KW-0472">Membrane</keyword>
<dbReference type="RefSeq" id="WP_093952143.1">
    <property type="nucleotide sequence ID" value="NZ_NMUL01000043.1"/>
</dbReference>
<evidence type="ECO:0000313" key="4">
    <source>
        <dbReference type="Proteomes" id="UP000215199"/>
    </source>
</evidence>
<keyword evidence="2" id="KW-1133">Transmembrane helix</keyword>
<protein>
    <submittedName>
        <fullName evidence="3">Uncharacterized protein</fullName>
    </submittedName>
</protein>
<proteinExistence type="predicted"/>
<accession>A0A229SSF5</accession>
<dbReference type="Proteomes" id="UP000215199">
    <property type="component" value="Unassembled WGS sequence"/>
</dbReference>
<comment type="caution">
    <text evidence="3">The sequence shown here is derived from an EMBL/GenBank/DDBJ whole genome shotgun (WGS) entry which is preliminary data.</text>
</comment>
<evidence type="ECO:0000256" key="1">
    <source>
        <dbReference type="SAM" id="MobiDB-lite"/>
    </source>
</evidence>
<dbReference type="AlphaFoldDB" id="A0A229SSF5"/>
<organism evidence="3 4">
    <name type="scientific">Amycolatopsis vastitatis</name>
    <dbReference type="NCBI Taxonomy" id="1905142"/>
    <lineage>
        <taxon>Bacteria</taxon>
        <taxon>Bacillati</taxon>
        <taxon>Actinomycetota</taxon>
        <taxon>Actinomycetes</taxon>
        <taxon>Pseudonocardiales</taxon>
        <taxon>Pseudonocardiaceae</taxon>
        <taxon>Amycolatopsis</taxon>
    </lineage>
</organism>
<feature type="transmembrane region" description="Helical" evidence="2">
    <location>
        <begin position="12"/>
        <end position="31"/>
    </location>
</feature>